<dbReference type="PANTHER" id="PTHR30183:SF9">
    <property type="entry name" value="THIAMINE TRANSPORT SYSTEM PERMEASE PROTEIN THIP"/>
    <property type="match status" value="1"/>
</dbReference>
<dbReference type="eggNOG" id="COG1178">
    <property type="taxonomic scope" value="Bacteria"/>
</dbReference>
<comment type="caution">
    <text evidence="9">The sequence shown here is derived from an EMBL/GenBank/DDBJ whole genome shotgun (WGS) entry which is preliminary data.</text>
</comment>
<organism evidence="9 10">
    <name type="scientific">Limimaricola cinnabarinus LL-001</name>
    <dbReference type="NCBI Taxonomy" id="1337093"/>
    <lineage>
        <taxon>Bacteria</taxon>
        <taxon>Pseudomonadati</taxon>
        <taxon>Pseudomonadota</taxon>
        <taxon>Alphaproteobacteria</taxon>
        <taxon>Rhodobacterales</taxon>
        <taxon>Paracoccaceae</taxon>
        <taxon>Limimaricola</taxon>
    </lineage>
</organism>
<feature type="transmembrane region" description="Helical" evidence="7">
    <location>
        <begin position="86"/>
        <end position="112"/>
    </location>
</feature>
<feature type="transmembrane region" description="Helical" evidence="7">
    <location>
        <begin position="313"/>
        <end position="340"/>
    </location>
</feature>
<feature type="transmembrane region" description="Helical" evidence="7">
    <location>
        <begin position="132"/>
        <end position="154"/>
    </location>
</feature>
<keyword evidence="3" id="KW-1003">Cell membrane</keyword>
<dbReference type="Gene3D" id="1.10.3720.10">
    <property type="entry name" value="MetI-like"/>
    <property type="match status" value="2"/>
</dbReference>
<feature type="transmembrane region" description="Helical" evidence="7">
    <location>
        <begin position="282"/>
        <end position="301"/>
    </location>
</feature>
<dbReference type="Proteomes" id="UP000016566">
    <property type="component" value="Unassembled WGS sequence"/>
</dbReference>
<evidence type="ECO:0000313" key="9">
    <source>
        <dbReference type="EMBL" id="GAD54793.1"/>
    </source>
</evidence>
<dbReference type="InterPro" id="IPR000515">
    <property type="entry name" value="MetI-like"/>
</dbReference>
<evidence type="ECO:0000256" key="7">
    <source>
        <dbReference type="SAM" id="Phobius"/>
    </source>
</evidence>
<dbReference type="GO" id="GO:0005886">
    <property type="term" value="C:plasma membrane"/>
    <property type="evidence" value="ECO:0007669"/>
    <property type="project" value="UniProtKB-SubCell"/>
</dbReference>
<evidence type="ECO:0000256" key="1">
    <source>
        <dbReference type="ARBA" id="ARBA00004651"/>
    </source>
</evidence>
<keyword evidence="5 7" id="KW-1133">Transmembrane helix</keyword>
<feature type="transmembrane region" description="Helical" evidence="7">
    <location>
        <begin position="17"/>
        <end position="39"/>
    </location>
</feature>
<dbReference type="GO" id="GO:0055085">
    <property type="term" value="P:transmembrane transport"/>
    <property type="evidence" value="ECO:0007669"/>
    <property type="project" value="InterPro"/>
</dbReference>
<accession>U3AJ25</accession>
<dbReference type="AlphaFoldDB" id="U3AJ25"/>
<gene>
    <name evidence="9" type="ORF">MBELCI_0845</name>
</gene>
<protein>
    <submittedName>
        <fullName evidence="9">Thiamin ABC transporter, transmembrane component</fullName>
    </submittedName>
</protein>
<evidence type="ECO:0000256" key="4">
    <source>
        <dbReference type="ARBA" id="ARBA00022692"/>
    </source>
</evidence>
<keyword evidence="4 7" id="KW-0812">Transmembrane</keyword>
<evidence type="ECO:0000256" key="5">
    <source>
        <dbReference type="ARBA" id="ARBA00022989"/>
    </source>
</evidence>
<feature type="domain" description="ABC transmembrane type-1" evidence="8">
    <location>
        <begin position="52"/>
        <end position="253"/>
    </location>
</feature>
<keyword evidence="2" id="KW-0813">Transport</keyword>
<evidence type="ECO:0000256" key="3">
    <source>
        <dbReference type="ARBA" id="ARBA00022475"/>
    </source>
</evidence>
<dbReference type="PROSITE" id="PS50928">
    <property type="entry name" value="ABC_TM1"/>
    <property type="match status" value="2"/>
</dbReference>
<dbReference type="InterPro" id="IPR035906">
    <property type="entry name" value="MetI-like_sf"/>
</dbReference>
<dbReference type="PANTHER" id="PTHR30183">
    <property type="entry name" value="MOLYBDENUM TRANSPORT SYSTEM PERMEASE PROTEIN MODB"/>
    <property type="match status" value="1"/>
</dbReference>
<feature type="transmembrane region" description="Helical" evidence="7">
    <location>
        <begin position="438"/>
        <end position="460"/>
    </location>
</feature>
<sequence length="511" mass="52408">MAAGAVAISTWARWPGAIAAGLVLTLTLGTLAAVAWRAGFALQLGPADLSAIWFTIWQAALSAALSVVLAVPVARALARRRFVGRGALVTFLGAPFILPVIVAVIGLIGVFGRGGLLNDALGLAGLGPVSVYGWHGVVLAHVFFNLPLAVRLILQAGSRFPPERFRLAASLGAPVGRLLEAPMLRAVAPGAFAVIFLICLTSFAVALTLGGGPRATTVELAIYQSLRFDFDLGRAAVLAMVQFGLCAAAALLVRMAGAPDALGTGLDRVVERFEPGGRSVDALAIALAALFLMAPLAMIVVRGVPGLLDLPDGIWAAALRSVSVALGATALTLVLALALVLRGGALAQLSMLLPLAASSLVMGTGLFVVLYPLVSPRDVALLVTGLVNAAMALPFAARVLAPAAAQAEAAHGRLATSLGLTGWARLRWLILPRLRRPLGFAAGLTAALSMGDLGVIALFAGDGEATLPLLMVRLMSAYRMEQAAGVALVLLALSLALFWIFDHGGRGDAAA</sequence>
<feature type="transmembrane region" description="Helical" evidence="7">
    <location>
        <begin position="379"/>
        <end position="401"/>
    </location>
</feature>
<keyword evidence="6 7" id="KW-0472">Membrane</keyword>
<dbReference type="SUPFAM" id="SSF161098">
    <property type="entry name" value="MetI-like"/>
    <property type="match status" value="2"/>
</dbReference>
<reference evidence="9" key="1">
    <citation type="journal article" date="2013" name="Genome Announc.">
        <title>Draft Genome Sequence of Loktanella cinnabarina LL-001T, Isolated from Deep-Sea Floor Sediment.</title>
        <authorList>
            <person name="Nishi S."/>
            <person name="Tsubouchi T."/>
            <person name="Takaki Y."/>
            <person name="Koyanagi R."/>
            <person name="Satoh N."/>
            <person name="Maruyama T."/>
            <person name="Hatada Y."/>
        </authorList>
    </citation>
    <scope>NUCLEOTIDE SEQUENCE [LARGE SCALE GENOMIC DNA]</scope>
    <source>
        <strain evidence="9">LL-001</strain>
    </source>
</reference>
<dbReference type="STRING" id="1337093.MBELCI_0845"/>
<comment type="subcellular location">
    <subcellularLocation>
        <location evidence="1">Cell membrane</location>
        <topology evidence="1">Multi-pass membrane protein</topology>
    </subcellularLocation>
</comment>
<feature type="transmembrane region" description="Helical" evidence="7">
    <location>
        <begin position="186"/>
        <end position="212"/>
    </location>
</feature>
<dbReference type="EMBL" id="BATB01000006">
    <property type="protein sequence ID" value="GAD54793.1"/>
    <property type="molecule type" value="Genomic_DNA"/>
</dbReference>
<name>U3AJ25_9RHOB</name>
<evidence type="ECO:0000256" key="2">
    <source>
        <dbReference type="ARBA" id="ARBA00022448"/>
    </source>
</evidence>
<feature type="transmembrane region" description="Helical" evidence="7">
    <location>
        <begin position="480"/>
        <end position="501"/>
    </location>
</feature>
<evidence type="ECO:0000313" key="10">
    <source>
        <dbReference type="Proteomes" id="UP000016566"/>
    </source>
</evidence>
<evidence type="ECO:0000256" key="6">
    <source>
        <dbReference type="ARBA" id="ARBA00023136"/>
    </source>
</evidence>
<feature type="domain" description="ABC transmembrane type-1" evidence="8">
    <location>
        <begin position="314"/>
        <end position="501"/>
    </location>
</feature>
<feature type="transmembrane region" description="Helical" evidence="7">
    <location>
        <begin position="51"/>
        <end position="74"/>
    </location>
</feature>
<feature type="transmembrane region" description="Helical" evidence="7">
    <location>
        <begin position="232"/>
        <end position="253"/>
    </location>
</feature>
<evidence type="ECO:0000259" key="8">
    <source>
        <dbReference type="PROSITE" id="PS50928"/>
    </source>
</evidence>
<feature type="transmembrane region" description="Helical" evidence="7">
    <location>
        <begin position="352"/>
        <end position="373"/>
    </location>
</feature>
<keyword evidence="10" id="KW-1185">Reference proteome</keyword>
<proteinExistence type="predicted"/>